<name>A0ABU2BD28_9MICC</name>
<evidence type="ECO:0000313" key="2">
    <source>
        <dbReference type="EMBL" id="MDR7356536.1"/>
    </source>
</evidence>
<dbReference type="Proteomes" id="UP001183817">
    <property type="component" value="Unassembled WGS sequence"/>
</dbReference>
<dbReference type="Pfam" id="PF20229">
    <property type="entry name" value="ChrB_N"/>
    <property type="match status" value="1"/>
</dbReference>
<keyword evidence="3" id="KW-1185">Reference proteome</keyword>
<gene>
    <name evidence="2" type="ORF">J2S64_000227</name>
</gene>
<sequence>MGRLVLQWYRNRGYMVFMVDSVPAPGEWVFLTYRLPRVPSAPRLALWRKFKRLGVAQLADGLVALPADVRTREHLEWAAEEIEEAGGTAGVWVARPSTRALERSVIEPMNEARAGEYAEIARQAQLARDAAEPERTRGLRRLRAQMRRVERRDFFRPPQREQARQALKDLAGQELVAPMEVSS</sequence>
<dbReference type="InterPro" id="IPR046858">
    <property type="entry name" value="ChrB_N"/>
</dbReference>
<accession>A0ABU2BD28</accession>
<protein>
    <submittedName>
        <fullName evidence="2">Uncharacterized protein YdbL (DUF1318 family)</fullName>
    </submittedName>
</protein>
<reference evidence="2 3" key="1">
    <citation type="submission" date="2023-07" db="EMBL/GenBank/DDBJ databases">
        <title>Sequencing the genomes of 1000 actinobacteria strains.</title>
        <authorList>
            <person name="Klenk H.-P."/>
        </authorList>
    </citation>
    <scope>NUCLEOTIDE SEQUENCE [LARGE SCALE GENOMIC DNA]</scope>
    <source>
        <strain evidence="2 3">DSM 20167</strain>
    </source>
</reference>
<organism evidence="2 3">
    <name type="scientific">Paeniglutamicibacter sulfureus</name>
    <dbReference type="NCBI Taxonomy" id="43666"/>
    <lineage>
        <taxon>Bacteria</taxon>
        <taxon>Bacillati</taxon>
        <taxon>Actinomycetota</taxon>
        <taxon>Actinomycetes</taxon>
        <taxon>Micrococcales</taxon>
        <taxon>Micrococcaceae</taxon>
        <taxon>Paeniglutamicibacter</taxon>
    </lineage>
</organism>
<evidence type="ECO:0000313" key="3">
    <source>
        <dbReference type="Proteomes" id="UP001183817"/>
    </source>
</evidence>
<feature type="domain" description="ChrB N-terminal" evidence="1">
    <location>
        <begin position="43"/>
        <end position="170"/>
    </location>
</feature>
<dbReference type="EMBL" id="JAVDYI010000001">
    <property type="protein sequence ID" value="MDR7356536.1"/>
    <property type="molecule type" value="Genomic_DNA"/>
</dbReference>
<evidence type="ECO:0000259" key="1">
    <source>
        <dbReference type="Pfam" id="PF20229"/>
    </source>
</evidence>
<dbReference type="RefSeq" id="WP_302263590.1">
    <property type="nucleotide sequence ID" value="NZ_BAAAWO010000001.1"/>
</dbReference>
<proteinExistence type="predicted"/>
<comment type="caution">
    <text evidence="2">The sequence shown here is derived from an EMBL/GenBank/DDBJ whole genome shotgun (WGS) entry which is preliminary data.</text>
</comment>